<gene>
    <name evidence="9" type="ORF">SAMN02746089_01390</name>
</gene>
<dbReference type="PANTHER" id="PTHR16172:SF41">
    <property type="entry name" value="MAJOR FACILITATOR SUPERFAMILY DOMAIN-CONTAINING PROTEIN 6-LIKE"/>
    <property type="match status" value="1"/>
</dbReference>
<dbReference type="GO" id="GO:0005886">
    <property type="term" value="C:plasma membrane"/>
    <property type="evidence" value="ECO:0007669"/>
    <property type="project" value="UniProtKB-SubCell"/>
</dbReference>
<dbReference type="InterPro" id="IPR026032">
    <property type="entry name" value="HcaT-like"/>
</dbReference>
<keyword evidence="5 7" id="KW-1133">Transmembrane helix</keyword>
<reference evidence="9 10" key="1">
    <citation type="submission" date="2016-11" db="EMBL/GenBank/DDBJ databases">
        <authorList>
            <person name="Jaros S."/>
            <person name="Januszkiewicz K."/>
            <person name="Wedrychowicz H."/>
        </authorList>
    </citation>
    <scope>NUCLEOTIDE SEQUENCE [LARGE SCALE GENOMIC DNA]</scope>
    <source>
        <strain evidence="9 10">DSM 17918</strain>
    </source>
</reference>
<dbReference type="SUPFAM" id="SSF103473">
    <property type="entry name" value="MFS general substrate transporter"/>
    <property type="match status" value="1"/>
</dbReference>
<dbReference type="AlphaFoldDB" id="A0A1M4ZCP3"/>
<evidence type="ECO:0000256" key="5">
    <source>
        <dbReference type="ARBA" id="ARBA00022989"/>
    </source>
</evidence>
<keyword evidence="6 7" id="KW-0472">Membrane</keyword>
<dbReference type="CDD" id="cd17335">
    <property type="entry name" value="MFS_MFSD6"/>
    <property type="match status" value="1"/>
</dbReference>
<evidence type="ECO:0000256" key="6">
    <source>
        <dbReference type="ARBA" id="ARBA00023136"/>
    </source>
</evidence>
<evidence type="ECO:0000256" key="3">
    <source>
        <dbReference type="ARBA" id="ARBA00022448"/>
    </source>
</evidence>
<accession>A0A1M4ZCP3</accession>
<dbReference type="PANTHER" id="PTHR16172">
    <property type="entry name" value="MAJOR FACILITATOR SUPERFAMILY DOMAIN-CONTAINING PROTEIN 6-LIKE"/>
    <property type="match status" value="1"/>
</dbReference>
<dbReference type="PIRSF" id="PIRSF004925">
    <property type="entry name" value="HcaT"/>
    <property type="match status" value="1"/>
</dbReference>
<dbReference type="Gene3D" id="1.20.1250.20">
    <property type="entry name" value="MFS general substrate transporter like domains"/>
    <property type="match status" value="2"/>
</dbReference>
<evidence type="ECO:0000256" key="2">
    <source>
        <dbReference type="ARBA" id="ARBA00005241"/>
    </source>
</evidence>
<organism evidence="9 10">
    <name type="scientific">Caldanaerobius fijiensis DSM 17918</name>
    <dbReference type="NCBI Taxonomy" id="1121256"/>
    <lineage>
        <taxon>Bacteria</taxon>
        <taxon>Bacillati</taxon>
        <taxon>Bacillota</taxon>
        <taxon>Clostridia</taxon>
        <taxon>Thermoanaerobacterales</taxon>
        <taxon>Thermoanaerobacteraceae</taxon>
        <taxon>Caldanaerobius</taxon>
    </lineage>
</organism>
<feature type="transmembrane region" description="Helical" evidence="7">
    <location>
        <begin position="132"/>
        <end position="152"/>
    </location>
</feature>
<feature type="transmembrane region" description="Helical" evidence="7">
    <location>
        <begin position="322"/>
        <end position="341"/>
    </location>
</feature>
<feature type="transmembrane region" description="Helical" evidence="7">
    <location>
        <begin position="353"/>
        <end position="373"/>
    </location>
</feature>
<dbReference type="OrthoDB" id="65739at2"/>
<feature type="transmembrane region" description="Helical" evidence="7">
    <location>
        <begin position="288"/>
        <end position="310"/>
    </location>
</feature>
<feature type="transmembrane region" description="Helical" evidence="7">
    <location>
        <begin position="264"/>
        <end position="282"/>
    </location>
</feature>
<dbReference type="PROSITE" id="PS50850">
    <property type="entry name" value="MFS"/>
    <property type="match status" value="1"/>
</dbReference>
<dbReference type="Pfam" id="PF12832">
    <property type="entry name" value="MFS_1_like"/>
    <property type="match status" value="1"/>
</dbReference>
<feature type="domain" description="Major facilitator superfamily (MFS) profile" evidence="8">
    <location>
        <begin position="3"/>
        <end position="377"/>
    </location>
</feature>
<dbReference type="STRING" id="1121256.SAMN02746089_01390"/>
<keyword evidence="10" id="KW-1185">Reference proteome</keyword>
<feature type="transmembrane region" description="Helical" evidence="7">
    <location>
        <begin position="12"/>
        <end position="29"/>
    </location>
</feature>
<evidence type="ECO:0000313" key="10">
    <source>
        <dbReference type="Proteomes" id="UP000184088"/>
    </source>
</evidence>
<dbReference type="InterPro" id="IPR036259">
    <property type="entry name" value="MFS_trans_sf"/>
</dbReference>
<evidence type="ECO:0000313" key="9">
    <source>
        <dbReference type="EMBL" id="SHF15557.1"/>
    </source>
</evidence>
<feature type="transmembrane region" description="Helical" evidence="7">
    <location>
        <begin position="41"/>
        <end position="59"/>
    </location>
</feature>
<evidence type="ECO:0000259" key="8">
    <source>
        <dbReference type="PROSITE" id="PS50850"/>
    </source>
</evidence>
<dbReference type="Proteomes" id="UP000184088">
    <property type="component" value="Unassembled WGS sequence"/>
</dbReference>
<name>A0A1M4ZCP3_9THEO</name>
<feature type="transmembrane region" description="Helical" evidence="7">
    <location>
        <begin position="232"/>
        <end position="252"/>
    </location>
</feature>
<dbReference type="InterPro" id="IPR020846">
    <property type="entry name" value="MFS_dom"/>
</dbReference>
<comment type="similarity">
    <text evidence="2">Belongs to the major facilitator superfamily. MFSD6 family.</text>
</comment>
<evidence type="ECO:0000256" key="7">
    <source>
        <dbReference type="SAM" id="Phobius"/>
    </source>
</evidence>
<sequence length="383" mass="42792">MRKSVIFKLQYFFIFLAMGAVAPFFNLYLKKIGFSGTEIGIIGSMSPIVMLFSQPFWGLICDRYNARKKALLIAVFLSAILNLSYLLTRNFYSMIVIAIVVNFFSSAINPILDSSTLTYLSENSNDYGKFRVWGSIGYAFSTLIIGYFLQIAGISNMFYAYAAFMLITFVYSFKMPEVQRANVNRGKGHVSGLLCNDNLMIFLGIVFISQLAVVISEAFFGIYMNTIKAPEGLIGLAWFIAALCELPVFIYSSVLLEKFGSKKLLAFAMAVFAIRIFLYSVLRNPYAVLIVQSLSGLDFAPFYAAAVTFVNEHAPENLKTTAQTLFNLIAYSFSSIAGNLLGGRLYDIFGIQIMYRYFSALVIIALFLLLIFVREKAGLSDQS</sequence>
<feature type="transmembrane region" description="Helical" evidence="7">
    <location>
        <begin position="199"/>
        <end position="220"/>
    </location>
</feature>
<dbReference type="InterPro" id="IPR024989">
    <property type="entry name" value="MFS_assoc_dom"/>
</dbReference>
<feature type="transmembrane region" description="Helical" evidence="7">
    <location>
        <begin position="71"/>
        <end position="88"/>
    </location>
</feature>
<proteinExistence type="inferred from homology"/>
<evidence type="ECO:0000256" key="1">
    <source>
        <dbReference type="ARBA" id="ARBA00004651"/>
    </source>
</evidence>
<evidence type="ECO:0000256" key="4">
    <source>
        <dbReference type="ARBA" id="ARBA00022692"/>
    </source>
</evidence>
<comment type="subcellular location">
    <subcellularLocation>
        <location evidence="1">Cell membrane</location>
        <topology evidence="1">Multi-pass membrane protein</topology>
    </subcellularLocation>
</comment>
<dbReference type="GO" id="GO:0022857">
    <property type="term" value="F:transmembrane transporter activity"/>
    <property type="evidence" value="ECO:0007669"/>
    <property type="project" value="InterPro"/>
</dbReference>
<keyword evidence="4 7" id="KW-0812">Transmembrane</keyword>
<dbReference type="EMBL" id="FQVH01000013">
    <property type="protein sequence ID" value="SHF15557.1"/>
    <property type="molecule type" value="Genomic_DNA"/>
</dbReference>
<feature type="transmembrane region" description="Helical" evidence="7">
    <location>
        <begin position="94"/>
        <end position="112"/>
    </location>
</feature>
<protein>
    <submittedName>
        <fullName evidence="9">MFS transporter, PPP family, 3-phenylpropionic acid transporter</fullName>
    </submittedName>
</protein>
<dbReference type="InterPro" id="IPR051717">
    <property type="entry name" value="MFS_MFSD6"/>
</dbReference>
<keyword evidence="3" id="KW-0813">Transport</keyword>
<dbReference type="RefSeq" id="WP_073343223.1">
    <property type="nucleotide sequence ID" value="NZ_FQVH01000013.1"/>
</dbReference>